<dbReference type="PROSITE" id="PS51318">
    <property type="entry name" value="TAT"/>
    <property type="match status" value="1"/>
</dbReference>
<evidence type="ECO:0000259" key="3">
    <source>
        <dbReference type="Pfam" id="PF14870"/>
    </source>
</evidence>
<feature type="domain" description="Photosynthesis system II assembly factor Ycf48/Hcf136-like" evidence="3">
    <location>
        <begin position="125"/>
        <end position="443"/>
    </location>
</feature>
<organism evidence="4">
    <name type="scientific">Rhodosorus marinus</name>
    <dbReference type="NCBI Taxonomy" id="101924"/>
    <lineage>
        <taxon>Eukaryota</taxon>
        <taxon>Rhodophyta</taxon>
        <taxon>Stylonematophyceae</taxon>
        <taxon>Stylonematales</taxon>
        <taxon>Stylonemataceae</taxon>
        <taxon>Rhodosorus</taxon>
    </lineage>
</organism>
<evidence type="ECO:0000256" key="2">
    <source>
        <dbReference type="ARBA" id="ARBA00023276"/>
    </source>
</evidence>
<protein>
    <recommendedName>
        <fullName evidence="3">Photosynthesis system II assembly factor Ycf48/Hcf136-like domain-containing protein</fullName>
    </recommendedName>
</protein>
<dbReference type="InterPro" id="IPR028203">
    <property type="entry name" value="PSII_CF48-like_dom"/>
</dbReference>
<sequence>MRTGFVGSCVVGEGVRQRSRVVCSASEDASVALSRRELLKSAAAGIAAAVAAGSALPDSAIAADVSSIPKGKWSRVNLPFEGTLFGKLYFAGTILGLPSHPLVPSDELGCSNPYYVLFVHLGKELTIAFYLSDLSFIPQEPSHGWLIGTKGSVFETIDYGQTWMPRSFQNLDPEEEINYRFQEISFNGSEGWVIGKPSILLHTRDGGKSWERVSLSPKLPGDPCSITALGRESAEMTTTAGAVYVTTNSGLNWKAQVKETIDATLNRTVSSGVTGASYFTGSIISVLRDSLGAYIAVSSRGNFYLTWKPGQEFWVPHGRDSSKRIQGMGFVNDDVNKGIWMSLRGGDLVFSEPNPDILKGELDFKKVNLKSGGYGILDVAFRPGTDEVWASVGGGQLFVSYDGGKTWSFDKQLGKVGALLYKIIFVSKDVGFALGANGVLLRYSAA</sequence>
<dbReference type="PANTHER" id="PTHR47199">
    <property type="entry name" value="PHOTOSYSTEM II STABILITY/ASSEMBLY FACTOR HCF136, CHLOROPLASTIC"/>
    <property type="match status" value="1"/>
</dbReference>
<evidence type="ECO:0000256" key="1">
    <source>
        <dbReference type="ARBA" id="ARBA00022531"/>
    </source>
</evidence>
<name>A0A7S2ZZX0_9RHOD</name>
<dbReference type="PANTHER" id="PTHR47199:SF2">
    <property type="entry name" value="PHOTOSYSTEM II STABILITY_ASSEMBLY FACTOR HCF136, CHLOROPLASTIC"/>
    <property type="match status" value="1"/>
</dbReference>
<gene>
    <name evidence="4" type="ORF">RMAR00112_LOCUS25238</name>
</gene>
<dbReference type="AlphaFoldDB" id="A0A7S2ZZX0"/>
<reference evidence="4" key="1">
    <citation type="submission" date="2021-01" db="EMBL/GenBank/DDBJ databases">
        <authorList>
            <person name="Corre E."/>
            <person name="Pelletier E."/>
            <person name="Niang G."/>
            <person name="Scheremetjew M."/>
            <person name="Finn R."/>
            <person name="Kale V."/>
            <person name="Holt S."/>
            <person name="Cochrane G."/>
            <person name="Meng A."/>
            <person name="Brown T."/>
            <person name="Cohen L."/>
        </authorList>
    </citation>
    <scope>NUCLEOTIDE SEQUENCE</scope>
    <source>
        <strain evidence="4">CCMP 769</strain>
    </source>
</reference>
<keyword evidence="2" id="KW-0604">Photosystem II</keyword>
<proteinExistence type="predicted"/>
<dbReference type="InterPro" id="IPR015943">
    <property type="entry name" value="WD40/YVTN_repeat-like_dom_sf"/>
</dbReference>
<dbReference type="SUPFAM" id="SSF110296">
    <property type="entry name" value="Oligoxyloglucan reducing end-specific cellobiohydrolase"/>
    <property type="match status" value="1"/>
</dbReference>
<dbReference type="Pfam" id="PF14870">
    <property type="entry name" value="PSII_BNR"/>
    <property type="match status" value="1"/>
</dbReference>
<evidence type="ECO:0000313" key="4">
    <source>
        <dbReference type="EMBL" id="CAE0057189.1"/>
    </source>
</evidence>
<dbReference type="InterPro" id="IPR006311">
    <property type="entry name" value="TAT_signal"/>
</dbReference>
<dbReference type="EMBL" id="HBHW01032742">
    <property type="protein sequence ID" value="CAE0057189.1"/>
    <property type="molecule type" value="Transcribed_RNA"/>
</dbReference>
<dbReference type="GO" id="GO:0015979">
    <property type="term" value="P:photosynthesis"/>
    <property type="evidence" value="ECO:0007669"/>
    <property type="project" value="UniProtKB-KW"/>
</dbReference>
<keyword evidence="1" id="KW-0602">Photosynthesis</keyword>
<accession>A0A7S2ZZX0</accession>
<dbReference type="Gene3D" id="2.130.10.10">
    <property type="entry name" value="YVTN repeat-like/Quinoprotein amine dehydrogenase"/>
    <property type="match status" value="1"/>
</dbReference>
<dbReference type="GO" id="GO:0009523">
    <property type="term" value="C:photosystem II"/>
    <property type="evidence" value="ECO:0007669"/>
    <property type="project" value="UniProtKB-KW"/>
</dbReference>